<evidence type="ECO:0000256" key="3">
    <source>
        <dbReference type="ARBA" id="ARBA00012737"/>
    </source>
</evidence>
<dbReference type="Gene3D" id="3.40.50.620">
    <property type="entry name" value="HUPs"/>
    <property type="match status" value="1"/>
</dbReference>
<feature type="domain" description="Glutamine amidotransferase type-2" evidence="11">
    <location>
        <begin position="2"/>
        <end position="225"/>
    </location>
</feature>
<proteinExistence type="inferred from homology"/>
<dbReference type="InterPro" id="IPR017932">
    <property type="entry name" value="GATase_2_dom"/>
</dbReference>
<dbReference type="NCBIfam" id="TIGR01536">
    <property type="entry name" value="asn_synth_AEB"/>
    <property type="match status" value="1"/>
</dbReference>
<keyword evidence="5" id="KW-0067">ATP-binding</keyword>
<dbReference type="InterPro" id="IPR033738">
    <property type="entry name" value="AsnB_N"/>
</dbReference>
<dbReference type="GO" id="GO:0005524">
    <property type="term" value="F:ATP binding"/>
    <property type="evidence" value="ECO:0007669"/>
    <property type="project" value="UniProtKB-KW"/>
</dbReference>
<evidence type="ECO:0000256" key="8">
    <source>
        <dbReference type="ARBA" id="ARBA00048741"/>
    </source>
</evidence>
<reference evidence="12 13" key="1">
    <citation type="submission" date="2019-09" db="EMBL/GenBank/DDBJ databases">
        <title>Screening of Novel Bioactive Compounds from Soil-Associated.</title>
        <authorList>
            <person name="Gong X."/>
        </authorList>
    </citation>
    <scope>NUCLEOTIDE SEQUENCE [LARGE SCALE GENOMIC DNA]</scope>
    <source>
        <strain evidence="12 13">Gxj-6</strain>
    </source>
</reference>
<dbReference type="RefSeq" id="WP_150938167.1">
    <property type="nucleotide sequence ID" value="NZ_VYTZ01000014.1"/>
</dbReference>
<evidence type="ECO:0000256" key="10">
    <source>
        <dbReference type="SAM" id="MobiDB-lite"/>
    </source>
</evidence>
<evidence type="ECO:0000256" key="6">
    <source>
        <dbReference type="ARBA" id="ARBA00022888"/>
    </source>
</evidence>
<dbReference type="InterPro" id="IPR051786">
    <property type="entry name" value="ASN_synthetase/amidase"/>
</dbReference>
<sequence length="622" mass="68100">MSGFVGWMDFGRDLGAQEDVLHAMADTMQHRGPDAKGLWLSRHAALGHRRLAIGDAVGDTAGDARGDTRGEGRRDAAGGGAQPLTAEIGGETVAVVHAGEIYNAAELGGGSAEEVLLRSYLRWGDRLAERLDGMGAFAVWDGRSRRLLLGRDRMGLGPLYYFAYPGGILFASEPKGIMANPLFEARLDPAALPILLQPRLTLPGETPLAGLREVPPGHVVTWSEDGPSPRRYWRLSSEPHPHSFEETTRHVRELLEGAVARQVPASGPCAAMLSGGVDSTSVAALAVRALAARDGSRLDTFCVRFESDSAHFSPTELRPEVDAPYAAAAAEFMGSRHHTVTVGLRDLLDAVPATRRARDLPGWGQFDASMYVLFREMREIGPVAMSGEAADEIFGGYPYFFKPELVHGDGFPWMGDGPRLAGYLSPEMRAVADPVEDERARLSQLLSEVPRLPGEDPENARMREVLHLGMSGPLAVVLDRKERMSMASGLEVRIPFCDHRLVEYVWNVPWSMKSRGGLKGLLKAAMADLLPPGTLNRRKSAYPHVHNPEYDHALIEEATWIVSDERSPIGRMFDRPRLAEFIRGIAADRLRPDLPGGTSAPHMLIQLVEMRRWIEDYQVSLG</sequence>
<dbReference type="InterPro" id="IPR029055">
    <property type="entry name" value="Ntn_hydrolases_N"/>
</dbReference>
<accession>A0A5J5JX66</accession>
<protein>
    <recommendedName>
        <fullName evidence="3">asparagine synthase (glutamine-hydrolyzing)</fullName>
        <ecNumber evidence="3">6.3.5.4</ecNumber>
    </recommendedName>
</protein>
<comment type="caution">
    <text evidence="12">The sequence shown here is derived from an EMBL/GenBank/DDBJ whole genome shotgun (WGS) entry which is preliminary data.</text>
</comment>
<comment type="catalytic activity">
    <reaction evidence="8">
        <text>L-aspartate + L-glutamine + ATP + H2O = L-asparagine + L-glutamate + AMP + diphosphate + H(+)</text>
        <dbReference type="Rhea" id="RHEA:12228"/>
        <dbReference type="ChEBI" id="CHEBI:15377"/>
        <dbReference type="ChEBI" id="CHEBI:15378"/>
        <dbReference type="ChEBI" id="CHEBI:29985"/>
        <dbReference type="ChEBI" id="CHEBI:29991"/>
        <dbReference type="ChEBI" id="CHEBI:30616"/>
        <dbReference type="ChEBI" id="CHEBI:33019"/>
        <dbReference type="ChEBI" id="CHEBI:58048"/>
        <dbReference type="ChEBI" id="CHEBI:58359"/>
        <dbReference type="ChEBI" id="CHEBI:456215"/>
        <dbReference type="EC" id="6.3.5.4"/>
    </reaction>
</comment>
<organism evidence="12 13">
    <name type="scientific">Microbispora cellulosiformans</name>
    <dbReference type="NCBI Taxonomy" id="2614688"/>
    <lineage>
        <taxon>Bacteria</taxon>
        <taxon>Bacillati</taxon>
        <taxon>Actinomycetota</taxon>
        <taxon>Actinomycetes</taxon>
        <taxon>Streptosporangiales</taxon>
        <taxon>Streptosporangiaceae</taxon>
        <taxon>Microbispora</taxon>
    </lineage>
</organism>
<evidence type="ECO:0000259" key="11">
    <source>
        <dbReference type="PROSITE" id="PS51278"/>
    </source>
</evidence>
<dbReference type="GO" id="GO:0004066">
    <property type="term" value="F:asparagine synthase (glutamine-hydrolyzing) activity"/>
    <property type="evidence" value="ECO:0007669"/>
    <property type="project" value="UniProtKB-EC"/>
</dbReference>
<comment type="similarity">
    <text evidence="2">Belongs to the asparagine synthetase family.</text>
</comment>
<keyword evidence="6" id="KW-0061">Asparagine biosynthesis</keyword>
<dbReference type="InterPro" id="IPR014729">
    <property type="entry name" value="Rossmann-like_a/b/a_fold"/>
</dbReference>
<evidence type="ECO:0000256" key="2">
    <source>
        <dbReference type="ARBA" id="ARBA00005752"/>
    </source>
</evidence>
<evidence type="ECO:0000256" key="5">
    <source>
        <dbReference type="ARBA" id="ARBA00022840"/>
    </source>
</evidence>
<name>A0A5J5JX66_9ACTN</name>
<evidence type="ECO:0000256" key="7">
    <source>
        <dbReference type="ARBA" id="ARBA00022962"/>
    </source>
</evidence>
<keyword evidence="6" id="KW-0028">Amino-acid biosynthesis</keyword>
<evidence type="ECO:0000313" key="13">
    <source>
        <dbReference type="Proteomes" id="UP000327011"/>
    </source>
</evidence>
<dbReference type="CDD" id="cd00712">
    <property type="entry name" value="AsnB"/>
    <property type="match status" value="1"/>
</dbReference>
<dbReference type="Proteomes" id="UP000327011">
    <property type="component" value="Unassembled WGS sequence"/>
</dbReference>
<dbReference type="InterPro" id="IPR006426">
    <property type="entry name" value="Asn_synth_AEB"/>
</dbReference>
<gene>
    <name evidence="12" type="primary">asnB</name>
    <name evidence="12" type="ORF">F5972_29660</name>
</gene>
<keyword evidence="7" id="KW-0315">Glutamine amidotransferase</keyword>
<feature type="region of interest" description="Disordered" evidence="10">
    <location>
        <begin position="60"/>
        <end position="84"/>
    </location>
</feature>
<dbReference type="CDD" id="cd01991">
    <property type="entry name" value="Asn_synthase_B_C"/>
    <property type="match status" value="1"/>
</dbReference>
<keyword evidence="4" id="KW-0547">Nucleotide-binding</keyword>
<dbReference type="AlphaFoldDB" id="A0A5J5JX66"/>
<dbReference type="Gene3D" id="3.60.20.10">
    <property type="entry name" value="Glutamine Phosphoribosylpyrophosphate, subunit 1, domain 1"/>
    <property type="match status" value="1"/>
</dbReference>
<dbReference type="EC" id="6.3.5.4" evidence="3"/>
<dbReference type="SUPFAM" id="SSF52402">
    <property type="entry name" value="Adenine nucleotide alpha hydrolases-like"/>
    <property type="match status" value="1"/>
</dbReference>
<evidence type="ECO:0000256" key="4">
    <source>
        <dbReference type="ARBA" id="ARBA00022741"/>
    </source>
</evidence>
<evidence type="ECO:0000313" key="12">
    <source>
        <dbReference type="EMBL" id="KAA9374777.1"/>
    </source>
</evidence>
<evidence type="ECO:0000256" key="1">
    <source>
        <dbReference type="ARBA" id="ARBA00005187"/>
    </source>
</evidence>
<comment type="pathway">
    <text evidence="1">Amino-acid biosynthesis; L-asparagine biosynthesis; L-asparagine from L-aspartate (L-Gln route): step 1/1.</text>
</comment>
<dbReference type="PANTHER" id="PTHR43284">
    <property type="entry name" value="ASPARAGINE SYNTHETASE (GLUTAMINE-HYDROLYZING)"/>
    <property type="match status" value="1"/>
</dbReference>
<dbReference type="PANTHER" id="PTHR43284:SF1">
    <property type="entry name" value="ASPARAGINE SYNTHETASE"/>
    <property type="match status" value="1"/>
</dbReference>
<dbReference type="PROSITE" id="PS51278">
    <property type="entry name" value="GATASE_TYPE_2"/>
    <property type="match status" value="1"/>
</dbReference>
<dbReference type="SUPFAM" id="SSF56235">
    <property type="entry name" value="N-terminal nucleophile aminohydrolases (Ntn hydrolases)"/>
    <property type="match status" value="1"/>
</dbReference>
<keyword evidence="13" id="KW-1185">Reference proteome</keyword>
<dbReference type="PIRSF" id="PIRSF001589">
    <property type="entry name" value="Asn_synthetase_glu-h"/>
    <property type="match status" value="1"/>
</dbReference>
<dbReference type="GO" id="GO:0006529">
    <property type="term" value="P:asparagine biosynthetic process"/>
    <property type="evidence" value="ECO:0007669"/>
    <property type="project" value="UniProtKB-KW"/>
</dbReference>
<dbReference type="Pfam" id="PF00733">
    <property type="entry name" value="Asn_synthase"/>
    <property type="match status" value="1"/>
</dbReference>
<keyword evidence="12" id="KW-0436">Ligase</keyword>
<dbReference type="EMBL" id="VYTZ01000014">
    <property type="protein sequence ID" value="KAA9374777.1"/>
    <property type="molecule type" value="Genomic_DNA"/>
</dbReference>
<evidence type="ECO:0000256" key="9">
    <source>
        <dbReference type="PIRSR" id="PIRSR001589-3"/>
    </source>
</evidence>
<feature type="compositionally biased region" description="Basic and acidic residues" evidence="10">
    <location>
        <begin position="62"/>
        <end position="76"/>
    </location>
</feature>
<dbReference type="GO" id="GO:0005829">
    <property type="term" value="C:cytosol"/>
    <property type="evidence" value="ECO:0007669"/>
    <property type="project" value="TreeGrafter"/>
</dbReference>
<dbReference type="InterPro" id="IPR001962">
    <property type="entry name" value="Asn_synthase"/>
</dbReference>
<dbReference type="Pfam" id="PF13537">
    <property type="entry name" value="GATase_7"/>
    <property type="match status" value="1"/>
</dbReference>
<feature type="site" description="Important for beta-aspartyl-AMP intermediate formation" evidence="9">
    <location>
        <position position="388"/>
    </location>
</feature>